<dbReference type="GO" id="GO:0022904">
    <property type="term" value="P:respiratory electron transport chain"/>
    <property type="evidence" value="ECO:0007669"/>
    <property type="project" value="InterPro"/>
</dbReference>
<sequence>MMKFGSLLAICLILHILTGLFLATHYHVSCINNCLLVHSPYLPGWRLRMNYPLLNGNGASIFFVCLFTHQFLTLALTWSNAAEEDSQWIKPPFPLSFTFHFILPFIDYCSFSSSSPITPHETGSNNPTRISSDMNKIPFHPHYTIKDIWYALFLFLISLMLGTQTIILLLTPSTQPPTLSQNDTPYLQTQLYDPFTTNREHTVLNLLNPIFINCPNTSYNKTTMYNIPTP</sequence>
<feature type="transmembrane region" description="Helical" evidence="2">
    <location>
        <begin position="54"/>
        <end position="76"/>
    </location>
</feature>
<dbReference type="Proteomes" id="UP000437017">
    <property type="component" value="Unassembled WGS sequence"/>
</dbReference>
<keyword evidence="2" id="KW-0812">Transmembrane</keyword>
<dbReference type="InterPro" id="IPR005797">
    <property type="entry name" value="Cyt_b/b6_N"/>
</dbReference>
<comment type="cofactor">
    <cofactor evidence="1">
        <name>heme b</name>
        <dbReference type="ChEBI" id="CHEBI:60344"/>
    </cofactor>
</comment>
<dbReference type="OrthoDB" id="6493434at2759"/>
<evidence type="ECO:0000256" key="1">
    <source>
        <dbReference type="ARBA" id="ARBA00001970"/>
    </source>
</evidence>
<evidence type="ECO:0000313" key="6">
    <source>
        <dbReference type="Proteomes" id="UP000437017"/>
    </source>
</evidence>
<feature type="chain" id="PRO_5025533060" description="Cytochrome b/b6 N-terminal region profile domain-containing protein" evidence="3">
    <location>
        <begin position="24"/>
        <end position="230"/>
    </location>
</feature>
<organism evidence="5 6">
    <name type="scientific">Balaenoptera physalus</name>
    <name type="common">Fin whale</name>
    <name type="synonym">Balaena physalus</name>
    <dbReference type="NCBI Taxonomy" id="9770"/>
    <lineage>
        <taxon>Eukaryota</taxon>
        <taxon>Metazoa</taxon>
        <taxon>Chordata</taxon>
        <taxon>Craniata</taxon>
        <taxon>Vertebrata</taxon>
        <taxon>Euteleostomi</taxon>
        <taxon>Mammalia</taxon>
        <taxon>Eutheria</taxon>
        <taxon>Laurasiatheria</taxon>
        <taxon>Artiodactyla</taxon>
        <taxon>Whippomorpha</taxon>
        <taxon>Cetacea</taxon>
        <taxon>Mysticeti</taxon>
        <taxon>Balaenopteridae</taxon>
        <taxon>Balaenoptera</taxon>
    </lineage>
</organism>
<keyword evidence="3" id="KW-0732">Signal</keyword>
<feature type="domain" description="Cytochrome b/b6 N-terminal region profile" evidence="4">
    <location>
        <begin position="3"/>
        <end position="78"/>
    </location>
</feature>
<keyword evidence="6" id="KW-1185">Reference proteome</keyword>
<feature type="transmembrane region" description="Helical" evidence="2">
    <location>
        <begin position="148"/>
        <end position="170"/>
    </location>
</feature>
<dbReference type="InterPro" id="IPR027387">
    <property type="entry name" value="Cytb/b6-like_sf"/>
</dbReference>
<evidence type="ECO:0000313" key="5">
    <source>
        <dbReference type="EMBL" id="KAB0401513.1"/>
    </source>
</evidence>
<evidence type="ECO:0000259" key="4">
    <source>
        <dbReference type="Pfam" id="PF00033"/>
    </source>
</evidence>
<dbReference type="GO" id="GO:0009055">
    <property type="term" value="F:electron transfer activity"/>
    <property type="evidence" value="ECO:0007669"/>
    <property type="project" value="InterPro"/>
</dbReference>
<dbReference type="GO" id="GO:0016020">
    <property type="term" value="C:membrane"/>
    <property type="evidence" value="ECO:0007669"/>
    <property type="project" value="InterPro"/>
</dbReference>
<keyword evidence="2" id="KW-0472">Membrane</keyword>
<dbReference type="EMBL" id="SGJD01001205">
    <property type="protein sequence ID" value="KAB0401513.1"/>
    <property type="molecule type" value="Genomic_DNA"/>
</dbReference>
<proteinExistence type="predicted"/>
<dbReference type="Pfam" id="PF00033">
    <property type="entry name" value="Cytochrome_B"/>
    <property type="match status" value="1"/>
</dbReference>
<comment type="caution">
    <text evidence="5">The sequence shown here is derived from an EMBL/GenBank/DDBJ whole genome shotgun (WGS) entry which is preliminary data.</text>
</comment>
<keyword evidence="2" id="KW-1133">Transmembrane helix</keyword>
<gene>
    <name evidence="5" type="ORF">E2I00_002203</name>
</gene>
<dbReference type="AlphaFoldDB" id="A0A6A1Q2Z7"/>
<dbReference type="GO" id="GO:0016491">
    <property type="term" value="F:oxidoreductase activity"/>
    <property type="evidence" value="ECO:0007669"/>
    <property type="project" value="InterPro"/>
</dbReference>
<accession>A0A6A1Q2Z7</accession>
<dbReference type="InterPro" id="IPR016174">
    <property type="entry name" value="Di-haem_cyt_TM"/>
</dbReference>
<dbReference type="SUPFAM" id="SSF81342">
    <property type="entry name" value="Transmembrane di-heme cytochromes"/>
    <property type="match status" value="1"/>
</dbReference>
<protein>
    <recommendedName>
        <fullName evidence="4">Cytochrome b/b6 N-terminal region profile domain-containing protein</fullName>
    </recommendedName>
</protein>
<evidence type="ECO:0000256" key="3">
    <source>
        <dbReference type="SAM" id="SignalP"/>
    </source>
</evidence>
<feature type="signal peptide" evidence="3">
    <location>
        <begin position="1"/>
        <end position="23"/>
    </location>
</feature>
<name>A0A6A1Q2Z7_BALPH</name>
<reference evidence="5 6" key="1">
    <citation type="journal article" date="2019" name="PLoS ONE">
        <title>Genomic analyses reveal an absence of contemporary introgressive admixture between fin whales and blue whales, despite known hybrids.</title>
        <authorList>
            <person name="Westbury M.V."/>
            <person name="Petersen B."/>
            <person name="Lorenzen E.D."/>
        </authorList>
    </citation>
    <scope>NUCLEOTIDE SEQUENCE [LARGE SCALE GENOMIC DNA]</scope>
    <source>
        <strain evidence="5">FinWhale-01</strain>
    </source>
</reference>
<dbReference type="Gene3D" id="1.20.810.10">
    <property type="entry name" value="Cytochrome Bc1 Complex, Chain C"/>
    <property type="match status" value="1"/>
</dbReference>
<evidence type="ECO:0000256" key="2">
    <source>
        <dbReference type="SAM" id="Phobius"/>
    </source>
</evidence>